<dbReference type="OrthoDB" id="5240629at2"/>
<reference evidence="7 8" key="1">
    <citation type="submission" date="2019-03" db="EMBL/GenBank/DDBJ databases">
        <title>Draft genome sequences of novel Actinobacteria.</title>
        <authorList>
            <person name="Sahin N."/>
            <person name="Ay H."/>
            <person name="Saygin H."/>
        </authorList>
    </citation>
    <scope>NUCLEOTIDE SEQUENCE [LARGE SCALE GENOMIC DNA]</scope>
    <source>
        <strain evidence="7 8">H3C3</strain>
    </source>
</reference>
<accession>A0A4R5ANG2</accession>
<dbReference type="GO" id="GO:0015833">
    <property type="term" value="P:peptide transport"/>
    <property type="evidence" value="ECO:0007669"/>
    <property type="project" value="TreeGrafter"/>
</dbReference>
<dbReference type="InterPro" id="IPR030678">
    <property type="entry name" value="Peptide/Ni-bd"/>
</dbReference>
<protein>
    <submittedName>
        <fullName evidence="7">ABC transporter substrate-binding protein</fullName>
    </submittedName>
</protein>
<comment type="similarity">
    <text evidence="2">Belongs to the bacterial solute-binding protein 5 family.</text>
</comment>
<keyword evidence="8" id="KW-1185">Reference proteome</keyword>
<proteinExistence type="inferred from homology"/>
<name>A0A4R5ANG2_9ACTN</name>
<evidence type="ECO:0000313" key="8">
    <source>
        <dbReference type="Proteomes" id="UP000294513"/>
    </source>
</evidence>
<evidence type="ECO:0000256" key="3">
    <source>
        <dbReference type="ARBA" id="ARBA00022448"/>
    </source>
</evidence>
<feature type="chain" id="PRO_5039518449" evidence="5">
    <location>
        <begin position="20"/>
        <end position="548"/>
    </location>
</feature>
<evidence type="ECO:0000256" key="4">
    <source>
        <dbReference type="ARBA" id="ARBA00022729"/>
    </source>
</evidence>
<dbReference type="InterPro" id="IPR023765">
    <property type="entry name" value="SBP_5_CS"/>
</dbReference>
<sequence>MTRRPLVPGILLAGALALAGCGGSGGSGGEAAADSGRPVEGGTLVYGVDGEPIDLDPHKSPQDVTALYARPVLDSLVSLDTQGRIHPWLASSWTISPDRKTYTFKLREGVKFSDGTPFDAAAVKANLDHIADPRTKSQMAAGQIRPYQGTTVVDARTAKVAFAKPHSPFLAALSTAFFGIQSPTQLRKGPDALARQIVGSGPYIIDKYTPRQGIAFRRNPDYNWGPQNAAHTGPAHLARLEFKLLASDSVRFGALNSGQLDAIASVPPSNLKLLQRNPKLRLDKRQAPGGNYNYYPNTTRGPFTDVRVRRAFRDGIDFKTVVGKLYFGAIQPAASPLSPSTPGYDKTTETLWKYDAAAAAKLLDEAGWSARDAQGYRTKDGRRLTVSWLGVQGLGREQRGTLAEQIQAEAKKAGFEVRLDNVTVNEYIARFGKGDYDIAAISWQRADADALRNLFDSASISDGGKLTQNLARYSDKEVDGWLAKALDTNDPAARADLYGKVQRKVIEQTAVFPVYVPSYLVGYSKRIGGIGWEAQAFPTFYDAWKTGR</sequence>
<gene>
    <name evidence="7" type="ORF">E1298_34375</name>
</gene>
<keyword evidence="3" id="KW-0813">Transport</keyword>
<dbReference type="PROSITE" id="PS51257">
    <property type="entry name" value="PROKAR_LIPOPROTEIN"/>
    <property type="match status" value="1"/>
</dbReference>
<feature type="signal peptide" evidence="5">
    <location>
        <begin position="1"/>
        <end position="19"/>
    </location>
</feature>
<evidence type="ECO:0000256" key="5">
    <source>
        <dbReference type="SAM" id="SignalP"/>
    </source>
</evidence>
<dbReference type="GO" id="GO:1904680">
    <property type="term" value="F:peptide transmembrane transporter activity"/>
    <property type="evidence" value="ECO:0007669"/>
    <property type="project" value="TreeGrafter"/>
</dbReference>
<dbReference type="Gene3D" id="3.40.190.10">
    <property type="entry name" value="Periplasmic binding protein-like II"/>
    <property type="match status" value="1"/>
</dbReference>
<dbReference type="CDD" id="cd08492">
    <property type="entry name" value="PBP2_NikA_DppA_OppA_like_15"/>
    <property type="match status" value="1"/>
</dbReference>
<comment type="caution">
    <text evidence="7">The sequence shown here is derived from an EMBL/GenBank/DDBJ whole genome shotgun (WGS) entry which is preliminary data.</text>
</comment>
<dbReference type="PIRSF" id="PIRSF002741">
    <property type="entry name" value="MppA"/>
    <property type="match status" value="1"/>
</dbReference>
<dbReference type="PROSITE" id="PS01040">
    <property type="entry name" value="SBP_BACTERIAL_5"/>
    <property type="match status" value="1"/>
</dbReference>
<dbReference type="Pfam" id="PF00496">
    <property type="entry name" value="SBP_bac_5"/>
    <property type="match status" value="1"/>
</dbReference>
<feature type="domain" description="Solute-binding protein family 5" evidence="6">
    <location>
        <begin position="85"/>
        <end position="451"/>
    </location>
</feature>
<dbReference type="SUPFAM" id="SSF53850">
    <property type="entry name" value="Periplasmic binding protein-like II"/>
    <property type="match status" value="1"/>
</dbReference>
<organism evidence="7 8">
    <name type="scientific">Actinomadura rubrisoli</name>
    <dbReference type="NCBI Taxonomy" id="2530368"/>
    <lineage>
        <taxon>Bacteria</taxon>
        <taxon>Bacillati</taxon>
        <taxon>Actinomycetota</taxon>
        <taxon>Actinomycetes</taxon>
        <taxon>Streptosporangiales</taxon>
        <taxon>Thermomonosporaceae</taxon>
        <taxon>Actinomadura</taxon>
    </lineage>
</organism>
<dbReference type="PANTHER" id="PTHR30290:SF9">
    <property type="entry name" value="OLIGOPEPTIDE-BINDING PROTEIN APPA"/>
    <property type="match status" value="1"/>
</dbReference>
<dbReference type="PANTHER" id="PTHR30290">
    <property type="entry name" value="PERIPLASMIC BINDING COMPONENT OF ABC TRANSPORTER"/>
    <property type="match status" value="1"/>
</dbReference>
<dbReference type="InterPro" id="IPR000914">
    <property type="entry name" value="SBP_5_dom"/>
</dbReference>
<comment type="subcellular location">
    <subcellularLocation>
        <location evidence="1">Cell membrane</location>
        <topology evidence="1">Lipid-anchor</topology>
    </subcellularLocation>
</comment>
<dbReference type="GO" id="GO:0042597">
    <property type="term" value="C:periplasmic space"/>
    <property type="evidence" value="ECO:0007669"/>
    <property type="project" value="UniProtKB-ARBA"/>
</dbReference>
<keyword evidence="4 5" id="KW-0732">Signal</keyword>
<evidence type="ECO:0000259" key="6">
    <source>
        <dbReference type="Pfam" id="PF00496"/>
    </source>
</evidence>
<evidence type="ECO:0000313" key="7">
    <source>
        <dbReference type="EMBL" id="TDD73280.1"/>
    </source>
</evidence>
<evidence type="ECO:0000256" key="2">
    <source>
        <dbReference type="ARBA" id="ARBA00005695"/>
    </source>
</evidence>
<dbReference type="Proteomes" id="UP000294513">
    <property type="component" value="Unassembled WGS sequence"/>
</dbReference>
<dbReference type="GO" id="GO:0043190">
    <property type="term" value="C:ATP-binding cassette (ABC) transporter complex"/>
    <property type="evidence" value="ECO:0007669"/>
    <property type="project" value="InterPro"/>
</dbReference>
<dbReference type="EMBL" id="SMKU01000264">
    <property type="protein sequence ID" value="TDD73280.1"/>
    <property type="molecule type" value="Genomic_DNA"/>
</dbReference>
<dbReference type="Gene3D" id="3.10.105.10">
    <property type="entry name" value="Dipeptide-binding Protein, Domain 3"/>
    <property type="match status" value="1"/>
</dbReference>
<dbReference type="AlphaFoldDB" id="A0A4R5ANG2"/>
<evidence type="ECO:0000256" key="1">
    <source>
        <dbReference type="ARBA" id="ARBA00004193"/>
    </source>
</evidence>
<dbReference type="InterPro" id="IPR039424">
    <property type="entry name" value="SBP_5"/>
</dbReference>